<reference evidence="9 10" key="1">
    <citation type="submission" date="2013-02" db="EMBL/GenBank/DDBJ databases">
        <authorList>
            <person name="Fiebig A."/>
            <person name="Goeker M."/>
            <person name="Klenk H.-P.P."/>
        </authorList>
    </citation>
    <scope>NUCLEOTIDE SEQUENCE [LARGE SCALE GENOMIC DNA]</scope>
    <source>
        <strain evidence="9 10">DSM 19309</strain>
    </source>
</reference>
<dbReference type="PANTHER" id="PTHR43876">
    <property type="entry name" value="UBIQUINONE BIOSYNTHESIS MONOOXYGENASE COQ6, MITOCHONDRIAL"/>
    <property type="match status" value="1"/>
</dbReference>
<dbReference type="Proteomes" id="UP000019666">
    <property type="component" value="Unassembled WGS sequence"/>
</dbReference>
<dbReference type="InterPro" id="IPR036188">
    <property type="entry name" value="FAD/NAD-bd_sf"/>
</dbReference>
<name>A0A017HK51_9RHOB</name>
<dbReference type="Pfam" id="PF01494">
    <property type="entry name" value="FAD_binding_3"/>
    <property type="match status" value="1"/>
</dbReference>
<dbReference type="PANTHER" id="PTHR43876:SF7">
    <property type="entry name" value="UBIQUINONE BIOSYNTHESIS MONOOXYGENASE COQ6, MITOCHONDRIAL"/>
    <property type="match status" value="1"/>
</dbReference>
<evidence type="ECO:0000256" key="2">
    <source>
        <dbReference type="ARBA" id="ARBA00004749"/>
    </source>
</evidence>
<dbReference type="InterPro" id="IPR010971">
    <property type="entry name" value="UbiH/COQ6"/>
</dbReference>
<comment type="similarity">
    <text evidence="3">Belongs to the UbiH/COQ6 family.</text>
</comment>
<dbReference type="UniPathway" id="UPA00232"/>
<evidence type="ECO:0000256" key="5">
    <source>
        <dbReference type="ARBA" id="ARBA00022827"/>
    </source>
</evidence>
<keyword evidence="7" id="KW-0503">Monooxygenase</keyword>
<dbReference type="GO" id="GO:0004497">
    <property type="term" value="F:monooxygenase activity"/>
    <property type="evidence" value="ECO:0007669"/>
    <property type="project" value="UniProtKB-KW"/>
</dbReference>
<accession>A0A017HK51</accession>
<dbReference type="InterPro" id="IPR051205">
    <property type="entry name" value="UbiH/COQ6_monooxygenase"/>
</dbReference>
<evidence type="ECO:0000256" key="3">
    <source>
        <dbReference type="ARBA" id="ARBA00005349"/>
    </source>
</evidence>
<keyword evidence="4" id="KW-0285">Flavoprotein</keyword>
<organism evidence="9 10">
    <name type="scientific">Rubellimicrobium mesophilum DSM 19309</name>
    <dbReference type="NCBI Taxonomy" id="442562"/>
    <lineage>
        <taxon>Bacteria</taxon>
        <taxon>Pseudomonadati</taxon>
        <taxon>Pseudomonadota</taxon>
        <taxon>Alphaproteobacteria</taxon>
        <taxon>Rhodobacterales</taxon>
        <taxon>Roseobacteraceae</taxon>
        <taxon>Rubellimicrobium</taxon>
    </lineage>
</organism>
<dbReference type="InterPro" id="IPR018168">
    <property type="entry name" value="Ubi_Hdrlase_CS"/>
</dbReference>
<evidence type="ECO:0000256" key="4">
    <source>
        <dbReference type="ARBA" id="ARBA00022630"/>
    </source>
</evidence>
<evidence type="ECO:0000256" key="7">
    <source>
        <dbReference type="ARBA" id="ARBA00023033"/>
    </source>
</evidence>
<dbReference type="FunFam" id="3.50.50.60:FF:000021">
    <property type="entry name" value="Ubiquinone biosynthesis monooxygenase COQ6"/>
    <property type="match status" value="1"/>
</dbReference>
<dbReference type="PROSITE" id="PS01304">
    <property type="entry name" value="UBIH"/>
    <property type="match status" value="1"/>
</dbReference>
<dbReference type="OrthoDB" id="9796623at2"/>
<proteinExistence type="inferred from homology"/>
<evidence type="ECO:0000256" key="6">
    <source>
        <dbReference type="ARBA" id="ARBA00023002"/>
    </source>
</evidence>
<keyword evidence="10" id="KW-1185">Reference proteome</keyword>
<dbReference type="AlphaFoldDB" id="A0A017HK51"/>
<evidence type="ECO:0000313" key="10">
    <source>
        <dbReference type="Proteomes" id="UP000019666"/>
    </source>
</evidence>
<comment type="cofactor">
    <cofactor evidence="1">
        <name>FAD</name>
        <dbReference type="ChEBI" id="CHEBI:57692"/>
    </cofactor>
</comment>
<sequence length="409" mass="43374">MTDAPSPAPSPTDALIVGGGLAGPTLALALAREGLTSVLIDARPEALPDRYDGRSYALAVASRRLLTRVGVWAHVANQAQPILAIKVADGRPGEAPSPLHLAFDHAEIEEGPMGHMVEDRHLRAALEEELSREPRVTLMRGQAVVAQEVGPGSASVTLADGSRVEGRVLIGADGRQSGTAQRAGIGRTEKRYGQTAVTCTVTHEKAHRGTAFQLFLPSGPLAILPLTGNRSSVVWSERDERAKALMAMDDEGFLAALRPVFGSFLGGIGLEGPRFAFPLSLSLANSFTGARLALVGDAAHGMHPIAGQGLNAGLRDVAALAEVLGDAHGRGEDPGNADVLERYARWRRFDTATLAMATDGFNRLFSNDSRPLRFARDVGLGLVNRIPPLRRAFIREAAGLTGDLPRLMR</sequence>
<dbReference type="PATRIC" id="fig|442562.3.peg.3709"/>
<dbReference type="STRING" id="442562.Rumeso_03762"/>
<dbReference type="EMBL" id="AOSK01000109">
    <property type="protein sequence ID" value="EYD74705.1"/>
    <property type="molecule type" value="Genomic_DNA"/>
</dbReference>
<dbReference type="HOGENOM" id="CLU_009665_8_1_5"/>
<keyword evidence="6 9" id="KW-0560">Oxidoreductase</keyword>
<dbReference type="InterPro" id="IPR002938">
    <property type="entry name" value="FAD-bd"/>
</dbReference>
<dbReference type="GO" id="GO:0071949">
    <property type="term" value="F:FAD binding"/>
    <property type="evidence" value="ECO:0007669"/>
    <property type="project" value="InterPro"/>
</dbReference>
<dbReference type="SUPFAM" id="SSF51905">
    <property type="entry name" value="FAD/NAD(P)-binding domain"/>
    <property type="match status" value="1"/>
</dbReference>
<dbReference type="GO" id="GO:0110142">
    <property type="term" value="C:ubiquinone biosynthesis complex"/>
    <property type="evidence" value="ECO:0007669"/>
    <property type="project" value="UniProtKB-ARBA"/>
</dbReference>
<evidence type="ECO:0000313" key="9">
    <source>
        <dbReference type="EMBL" id="EYD74705.1"/>
    </source>
</evidence>
<dbReference type="PRINTS" id="PR00420">
    <property type="entry name" value="RNGMNOXGNASE"/>
</dbReference>
<evidence type="ECO:0000259" key="8">
    <source>
        <dbReference type="Pfam" id="PF01494"/>
    </source>
</evidence>
<keyword evidence="5" id="KW-0274">FAD</keyword>
<dbReference type="NCBIfam" id="TIGR01988">
    <property type="entry name" value="Ubi-OHases"/>
    <property type="match status" value="1"/>
</dbReference>
<dbReference type="GO" id="GO:0006744">
    <property type="term" value="P:ubiquinone biosynthetic process"/>
    <property type="evidence" value="ECO:0007669"/>
    <property type="project" value="UniProtKB-UniPathway"/>
</dbReference>
<dbReference type="EC" id="1.14.13.-" evidence="9"/>
<dbReference type="Gene3D" id="3.50.50.60">
    <property type="entry name" value="FAD/NAD(P)-binding domain"/>
    <property type="match status" value="2"/>
</dbReference>
<protein>
    <submittedName>
        <fullName evidence="9">2-octaprenyl-3-methyl-6-methoxy-1,4-benzoquinol hydroxylase</fullName>
        <ecNumber evidence="9">1.14.13.-</ecNumber>
    </submittedName>
</protein>
<feature type="domain" description="FAD-binding" evidence="8">
    <location>
        <begin position="12"/>
        <end position="346"/>
    </location>
</feature>
<evidence type="ECO:0000256" key="1">
    <source>
        <dbReference type="ARBA" id="ARBA00001974"/>
    </source>
</evidence>
<dbReference type="RefSeq" id="WP_037280873.1">
    <property type="nucleotide sequence ID" value="NZ_KK088577.1"/>
</dbReference>
<dbReference type="GO" id="GO:0016705">
    <property type="term" value="F:oxidoreductase activity, acting on paired donors, with incorporation or reduction of molecular oxygen"/>
    <property type="evidence" value="ECO:0007669"/>
    <property type="project" value="InterPro"/>
</dbReference>
<comment type="caution">
    <text evidence="9">The sequence shown here is derived from an EMBL/GenBank/DDBJ whole genome shotgun (WGS) entry which is preliminary data.</text>
</comment>
<gene>
    <name evidence="9" type="ORF">Rumeso_03762</name>
</gene>
<comment type="pathway">
    <text evidence="2">Cofactor biosynthesis; ubiquinone biosynthesis.</text>
</comment>